<dbReference type="InterPro" id="IPR004226">
    <property type="entry name" value="TBCA"/>
</dbReference>
<dbReference type="GO" id="GO:0005874">
    <property type="term" value="C:microtubule"/>
    <property type="evidence" value="ECO:0007669"/>
    <property type="project" value="UniProtKB-KW"/>
</dbReference>
<dbReference type="PANTHER" id="PTHR21500">
    <property type="entry name" value="TUBULIN-SPECIFIC CHAPERONE A"/>
    <property type="match status" value="1"/>
</dbReference>
<comment type="subcellular location">
    <subcellularLocation>
        <location evidence="3">Cytoplasm</location>
        <location evidence="3">Cytoskeleton</location>
    </subcellularLocation>
</comment>
<evidence type="ECO:0000256" key="3">
    <source>
        <dbReference type="RuleBase" id="RU364030"/>
    </source>
</evidence>
<keyword evidence="3" id="KW-0963">Cytoplasm</keyword>
<keyword evidence="3" id="KW-0493">Microtubule</keyword>
<evidence type="ECO:0000313" key="4">
    <source>
        <dbReference type="EMBL" id="KAH3664319.1"/>
    </source>
</evidence>
<reference evidence="4" key="1">
    <citation type="journal article" date="2021" name="Open Biol.">
        <title>Shared evolutionary footprints suggest mitochondrial oxidative damage underlies multiple complex I losses in fungi.</title>
        <authorList>
            <person name="Schikora-Tamarit M.A."/>
            <person name="Marcet-Houben M."/>
            <person name="Nosek J."/>
            <person name="Gabaldon T."/>
        </authorList>
    </citation>
    <scope>NUCLEOTIDE SEQUENCE</scope>
    <source>
        <strain evidence="4">CBS6341</strain>
    </source>
</reference>
<accession>A0A9P8P433</accession>
<comment type="subunit">
    <text evidence="3">Supercomplex made of cofactors A to E. Cofactors A and D function by capturing and stabilizing tubulin in a quasi-native conformation. Cofactor E binds to the cofactor D-tubulin complex; interaction with cofactor C then causes the release of tubulin polypeptides that are committed to the native state.</text>
</comment>
<organism evidence="4 5">
    <name type="scientific">Wickerhamomyces mucosus</name>
    <dbReference type="NCBI Taxonomy" id="1378264"/>
    <lineage>
        <taxon>Eukaryota</taxon>
        <taxon>Fungi</taxon>
        <taxon>Dikarya</taxon>
        <taxon>Ascomycota</taxon>
        <taxon>Saccharomycotina</taxon>
        <taxon>Saccharomycetes</taxon>
        <taxon>Phaffomycetales</taxon>
        <taxon>Wickerhamomycetaceae</taxon>
        <taxon>Wickerhamomyces</taxon>
    </lineage>
</organism>
<gene>
    <name evidence="4" type="ORF">WICMUC_005847</name>
</gene>
<dbReference type="Proteomes" id="UP000769528">
    <property type="component" value="Unassembled WGS sequence"/>
</dbReference>
<proteinExistence type="inferred from homology"/>
<keyword evidence="5" id="KW-1185">Reference proteome</keyword>
<keyword evidence="2 3" id="KW-0143">Chaperone</keyword>
<keyword evidence="3" id="KW-0206">Cytoskeleton</keyword>
<dbReference type="GO" id="GO:0007021">
    <property type="term" value="P:tubulin complex assembly"/>
    <property type="evidence" value="ECO:0007669"/>
    <property type="project" value="UniProtKB-UniRule"/>
</dbReference>
<dbReference type="AlphaFoldDB" id="A0A9P8P433"/>
<dbReference type="PANTHER" id="PTHR21500:SF0">
    <property type="entry name" value="TUBULIN-SPECIFIC CHAPERONE A"/>
    <property type="match status" value="1"/>
</dbReference>
<dbReference type="SUPFAM" id="SSF46988">
    <property type="entry name" value="Tubulin chaperone cofactor A"/>
    <property type="match status" value="1"/>
</dbReference>
<dbReference type="GO" id="GO:0007023">
    <property type="term" value="P:post-chaperonin tubulin folding pathway"/>
    <property type="evidence" value="ECO:0007669"/>
    <property type="project" value="UniProtKB-UniRule"/>
</dbReference>
<name>A0A9P8P433_9ASCO</name>
<evidence type="ECO:0000256" key="1">
    <source>
        <dbReference type="ARBA" id="ARBA00006806"/>
    </source>
</evidence>
<dbReference type="OrthoDB" id="296187at2759"/>
<dbReference type="Pfam" id="PF02970">
    <property type="entry name" value="TBCA"/>
    <property type="match status" value="1"/>
</dbReference>
<reference evidence="4" key="2">
    <citation type="submission" date="2021-01" db="EMBL/GenBank/DDBJ databases">
        <authorList>
            <person name="Schikora-Tamarit M.A."/>
        </authorList>
    </citation>
    <scope>NUCLEOTIDE SEQUENCE</scope>
    <source>
        <strain evidence="4">CBS6341</strain>
    </source>
</reference>
<dbReference type="EMBL" id="JAEUBF010001479">
    <property type="protein sequence ID" value="KAH3664319.1"/>
    <property type="molecule type" value="Genomic_DNA"/>
</dbReference>
<comment type="caution">
    <text evidence="4">The sequence shown here is derived from an EMBL/GenBank/DDBJ whole genome shotgun (WGS) entry which is preliminary data.</text>
</comment>
<comment type="similarity">
    <text evidence="1 3">Belongs to the TBCA family.</text>
</comment>
<sequence length="102" mass="11830">MAPTQLEIKTKALGRLVKEESLYQEELKQQDDHINFLKSNNGDEYEIKKQIQVLDDTKKVIKEVLKKIKESKDSLESFLETYTGDEDLNLSKQNIANANKLF</sequence>
<dbReference type="GO" id="GO:0048487">
    <property type="term" value="F:beta-tubulin binding"/>
    <property type="evidence" value="ECO:0007669"/>
    <property type="project" value="InterPro"/>
</dbReference>
<evidence type="ECO:0000256" key="2">
    <source>
        <dbReference type="ARBA" id="ARBA00023186"/>
    </source>
</evidence>
<protein>
    <recommendedName>
        <fullName evidence="3">Tubulin-specific chaperone A</fullName>
    </recommendedName>
</protein>
<dbReference type="InterPro" id="IPR036126">
    <property type="entry name" value="TBCA_sf"/>
</dbReference>
<dbReference type="GO" id="GO:0005829">
    <property type="term" value="C:cytosol"/>
    <property type="evidence" value="ECO:0007669"/>
    <property type="project" value="TreeGrafter"/>
</dbReference>
<dbReference type="Gene3D" id="1.20.58.90">
    <property type="match status" value="1"/>
</dbReference>
<evidence type="ECO:0000313" key="5">
    <source>
        <dbReference type="Proteomes" id="UP000769528"/>
    </source>
</evidence>